<evidence type="ECO:0008006" key="3">
    <source>
        <dbReference type="Google" id="ProtNLM"/>
    </source>
</evidence>
<gene>
    <name evidence="1" type="ORF">WG78_17245</name>
</gene>
<evidence type="ECO:0000313" key="1">
    <source>
        <dbReference type="EMBL" id="KPC50375.1"/>
    </source>
</evidence>
<comment type="caution">
    <text evidence="1">The sequence shown here is derived from an EMBL/GenBank/DDBJ whole genome shotgun (WGS) entry which is preliminary data.</text>
</comment>
<organism evidence="1 2">
    <name type="scientific">Amantichitinum ursilacus</name>
    <dbReference type="NCBI Taxonomy" id="857265"/>
    <lineage>
        <taxon>Bacteria</taxon>
        <taxon>Pseudomonadati</taxon>
        <taxon>Pseudomonadota</taxon>
        <taxon>Betaproteobacteria</taxon>
        <taxon>Neisseriales</taxon>
        <taxon>Chitinibacteraceae</taxon>
        <taxon>Amantichitinum</taxon>
    </lineage>
</organism>
<dbReference type="Proteomes" id="UP000037939">
    <property type="component" value="Unassembled WGS sequence"/>
</dbReference>
<name>A0A0N0GLX2_9NEIS</name>
<dbReference type="OrthoDB" id="1523296at2"/>
<dbReference type="PANTHER" id="PTHR35564:SF4">
    <property type="entry name" value="CYTOPLASMIC PROTEIN"/>
    <property type="match status" value="1"/>
</dbReference>
<keyword evidence="2" id="KW-1185">Reference proteome</keyword>
<dbReference type="AlphaFoldDB" id="A0A0N0GLX2"/>
<dbReference type="Pfam" id="PF06996">
    <property type="entry name" value="T6SS_TssG"/>
    <property type="match status" value="1"/>
</dbReference>
<dbReference type="NCBIfam" id="TIGR03347">
    <property type="entry name" value="VI_chp_1"/>
    <property type="match status" value="1"/>
</dbReference>
<dbReference type="PANTHER" id="PTHR35564">
    <property type="match status" value="1"/>
</dbReference>
<protein>
    <recommendedName>
        <fullName evidence="3">Type VI secretion protein</fullName>
    </recommendedName>
</protein>
<reference evidence="1 2" key="1">
    <citation type="submission" date="2015-07" db="EMBL/GenBank/DDBJ databases">
        <title>Draft genome sequence of the Amantichitinum ursilacus IGB-41, a new chitin-degrading bacterium.</title>
        <authorList>
            <person name="Kirstahler P."/>
            <person name="Guenther M."/>
            <person name="Grumaz C."/>
            <person name="Rupp S."/>
            <person name="Zibek S."/>
            <person name="Sohn K."/>
        </authorList>
    </citation>
    <scope>NUCLEOTIDE SEQUENCE [LARGE SCALE GENOMIC DNA]</scope>
    <source>
        <strain evidence="1 2">IGB-41</strain>
    </source>
</reference>
<dbReference type="PATRIC" id="fig|857265.3.peg.3533"/>
<dbReference type="EMBL" id="LAQT01000029">
    <property type="protein sequence ID" value="KPC50375.1"/>
    <property type="molecule type" value="Genomic_DNA"/>
</dbReference>
<dbReference type="RefSeq" id="WP_053939057.1">
    <property type="nucleotide sequence ID" value="NZ_LAQT01000029.1"/>
</dbReference>
<proteinExistence type="predicted"/>
<accession>A0A0N0GLX2</accession>
<evidence type="ECO:0000313" key="2">
    <source>
        <dbReference type="Proteomes" id="UP000037939"/>
    </source>
</evidence>
<dbReference type="InterPro" id="IPR010732">
    <property type="entry name" value="T6SS_TssG-like"/>
</dbReference>
<sequence length="347" mass="38498">MASAQRRSTRDLTAELAQDAHQFSFFQSIRLLNLAARKRGERRTPLPDKLRFRTVASLSFPASEITSYTPAAQAKGEPAHARDEMVTAFMGLTGPSGVLPSNYTELLIARQQQHDTGMHAFFDIFSHRSMSLFYGAWQKYRYWVQVENGDADGFTRYLLDLSGLGLSRLREQLGTSTTAGVDEGLFIHYAGLLSQKPLSGQALVTLIEGFFGVPAQIEQFVGQWISVPPDEQTQLGRGACALGSSAFAGDRIWDRQTKMKLRLGPIRRKQFNQLLPGEDGAAALEALMQFALGHGLACDVQLVLDRRDVPVPRIDAEAAPLRLGGNVWLNDKAPQHNPDQLEYRLLQ</sequence>
<dbReference type="STRING" id="857265.WG78_17245"/>